<organism evidence="2 3">
    <name type="scientific">Brachyspira hyodysenteriae (strain ATCC 49526 / WA1)</name>
    <dbReference type="NCBI Taxonomy" id="565034"/>
    <lineage>
        <taxon>Bacteria</taxon>
        <taxon>Pseudomonadati</taxon>
        <taxon>Spirochaetota</taxon>
        <taxon>Spirochaetia</taxon>
        <taxon>Brachyspirales</taxon>
        <taxon>Brachyspiraceae</taxon>
        <taxon>Brachyspira</taxon>
    </lineage>
</organism>
<protein>
    <recommendedName>
        <fullName evidence="4">Lipoprotein</fullName>
    </recommendedName>
</protein>
<sequence length="104" mass="11689">MEIKMKKIIGFIVISVFMMIGCSTVATVDRIPQSLQLTGDDIEVGEVLTAELPYDAKDETLKEQLIAEALKDTNYDFIIMPRYEIVKTGFSTKMKIRGKGARVK</sequence>
<dbReference type="KEGG" id="bhy:BHWA1_01970"/>
<name>A0A3B6VFK1_BRAHW</name>
<evidence type="ECO:0000256" key="1">
    <source>
        <dbReference type="SAM" id="Phobius"/>
    </source>
</evidence>
<feature type="transmembrane region" description="Helical" evidence="1">
    <location>
        <begin position="7"/>
        <end position="28"/>
    </location>
</feature>
<dbReference type="Proteomes" id="UP000001803">
    <property type="component" value="Chromosome"/>
</dbReference>
<dbReference type="PROSITE" id="PS51257">
    <property type="entry name" value="PROKAR_LIPOPROTEIN"/>
    <property type="match status" value="1"/>
</dbReference>
<keyword evidence="1" id="KW-1133">Transmembrane helix</keyword>
<keyword evidence="3" id="KW-1185">Reference proteome</keyword>
<evidence type="ECO:0008006" key="4">
    <source>
        <dbReference type="Google" id="ProtNLM"/>
    </source>
</evidence>
<accession>A0A3B6VFK1</accession>
<gene>
    <name evidence="2" type="ordered locus">BHWA1_01970</name>
</gene>
<keyword evidence="1" id="KW-0812">Transmembrane</keyword>
<reference evidence="2 3" key="1">
    <citation type="journal article" date="2009" name="PLoS ONE">
        <title>Genome sequence of the pathogenic intestinal spirochete Brachyspira hyodysenteriae reveals adaptations to its lifestyle in the porcine large intestine.</title>
        <authorList>
            <person name="Bellgard M.I."/>
            <person name="Wanchanthuek P."/>
            <person name="La T."/>
            <person name="Ryan K."/>
            <person name="Moolhuijzen P."/>
            <person name="Albertyn Z."/>
            <person name="Shaban B."/>
            <person name="Motro Y."/>
            <person name="Dunn D.S."/>
            <person name="Schibeci D."/>
            <person name="Hunter A."/>
            <person name="Barrero R."/>
            <person name="Phillips N.D."/>
            <person name="Hampson D.J."/>
        </authorList>
    </citation>
    <scope>NUCLEOTIDE SEQUENCE [LARGE SCALE GENOMIC DNA]</scope>
    <source>
        <strain evidence="3">ATCC 49526 / WA1</strain>
    </source>
</reference>
<keyword evidence="1" id="KW-0472">Membrane</keyword>
<evidence type="ECO:0000313" key="2">
    <source>
        <dbReference type="EMBL" id="ACN84431.1"/>
    </source>
</evidence>
<evidence type="ECO:0000313" key="3">
    <source>
        <dbReference type="Proteomes" id="UP000001803"/>
    </source>
</evidence>
<dbReference type="AlphaFoldDB" id="A0A3B6VFK1"/>
<dbReference type="STRING" id="565034.BHWA1_01970"/>
<proteinExistence type="predicted"/>
<dbReference type="EMBL" id="CP001357">
    <property type="protein sequence ID" value="ACN84431.1"/>
    <property type="molecule type" value="Genomic_DNA"/>
</dbReference>